<proteinExistence type="predicted"/>
<feature type="region of interest" description="Disordered" evidence="3">
    <location>
        <begin position="26"/>
        <end position="46"/>
    </location>
</feature>
<dbReference type="InterPro" id="IPR000569">
    <property type="entry name" value="HECT_dom"/>
</dbReference>
<sequence length="227" mass="26175">IAEDERTLEDLRGIDVFAARQVEGFDAQGGDEDDESLSDEQNADDDATLSRAERLLRRRLSFDSLQLAALRRGLASVVPIHLLRLWRWQDLRRRVCGNVMVDLECLKQHTVYKNCADTDTPIVFLWQVLEGFSQQQRRSFLRFVWGRSSLPGEFWERNFTVQLLSGSNDSRLPSSHTCFFTLDLPAYSSVEICRERLMYCMSHCVTIDTDGAAARSMNWDEDEEELT</sequence>
<feature type="active site" description="Glycyl thioester intermediate" evidence="2">
    <location>
        <position position="178"/>
    </location>
</feature>
<organism evidence="5 6">
    <name type="scientific">Symbiodinium pilosum</name>
    <name type="common">Dinoflagellate</name>
    <dbReference type="NCBI Taxonomy" id="2952"/>
    <lineage>
        <taxon>Eukaryota</taxon>
        <taxon>Sar</taxon>
        <taxon>Alveolata</taxon>
        <taxon>Dinophyceae</taxon>
        <taxon>Suessiales</taxon>
        <taxon>Symbiodiniaceae</taxon>
        <taxon>Symbiodinium</taxon>
    </lineage>
</organism>
<evidence type="ECO:0000256" key="2">
    <source>
        <dbReference type="PROSITE-ProRule" id="PRU00104"/>
    </source>
</evidence>
<evidence type="ECO:0000313" key="5">
    <source>
        <dbReference type="EMBL" id="CAE7292661.1"/>
    </source>
</evidence>
<dbReference type="OrthoDB" id="338911at2759"/>
<accession>A0A812N7K1</accession>
<evidence type="ECO:0000313" key="6">
    <source>
        <dbReference type="Proteomes" id="UP000649617"/>
    </source>
</evidence>
<feature type="compositionally biased region" description="Acidic residues" evidence="3">
    <location>
        <begin position="29"/>
        <end position="46"/>
    </location>
</feature>
<dbReference type="InterPro" id="IPR042469">
    <property type="entry name" value="HECTD3"/>
</dbReference>
<keyword evidence="1 2" id="KW-0833">Ubl conjugation pathway</keyword>
<evidence type="ECO:0000256" key="1">
    <source>
        <dbReference type="ARBA" id="ARBA00022786"/>
    </source>
</evidence>
<keyword evidence="6" id="KW-1185">Reference proteome</keyword>
<comment type="caution">
    <text evidence="5">The sequence shown here is derived from an EMBL/GenBank/DDBJ whole genome shotgun (WGS) entry which is preliminary data.</text>
</comment>
<dbReference type="SMART" id="SM00119">
    <property type="entry name" value="HECTc"/>
    <property type="match status" value="1"/>
</dbReference>
<dbReference type="EMBL" id="CAJNIZ010010025">
    <property type="protein sequence ID" value="CAE7292661.1"/>
    <property type="molecule type" value="Genomic_DNA"/>
</dbReference>
<name>A0A812N7K1_SYMPI</name>
<dbReference type="Pfam" id="PF00632">
    <property type="entry name" value="HECT"/>
    <property type="match status" value="1"/>
</dbReference>
<dbReference type="PANTHER" id="PTHR46654">
    <property type="entry name" value="E3 UBIQUITIN-PROTEIN LIGASE HECTD3"/>
    <property type="match status" value="1"/>
</dbReference>
<reference evidence="5" key="1">
    <citation type="submission" date="2021-02" db="EMBL/GenBank/DDBJ databases">
        <authorList>
            <person name="Dougan E. K."/>
            <person name="Rhodes N."/>
            <person name="Thang M."/>
            <person name="Chan C."/>
        </authorList>
    </citation>
    <scope>NUCLEOTIDE SEQUENCE</scope>
</reference>
<feature type="non-terminal residue" evidence="5">
    <location>
        <position position="1"/>
    </location>
</feature>
<dbReference type="InterPro" id="IPR035983">
    <property type="entry name" value="Hect_E3_ubiquitin_ligase"/>
</dbReference>
<evidence type="ECO:0000259" key="4">
    <source>
        <dbReference type="PROSITE" id="PS50237"/>
    </source>
</evidence>
<dbReference type="GO" id="GO:0004842">
    <property type="term" value="F:ubiquitin-protein transferase activity"/>
    <property type="evidence" value="ECO:0007669"/>
    <property type="project" value="InterPro"/>
</dbReference>
<protein>
    <submittedName>
        <fullName evidence="5">Herc2 protein</fullName>
    </submittedName>
</protein>
<gene>
    <name evidence="5" type="primary">Herc2</name>
    <name evidence="5" type="ORF">SPIL2461_LOCUS6576</name>
</gene>
<dbReference type="AlphaFoldDB" id="A0A812N7K1"/>
<dbReference type="SUPFAM" id="SSF56204">
    <property type="entry name" value="Hect, E3 ligase catalytic domain"/>
    <property type="match status" value="1"/>
</dbReference>
<evidence type="ECO:0000256" key="3">
    <source>
        <dbReference type="SAM" id="MobiDB-lite"/>
    </source>
</evidence>
<dbReference type="PANTHER" id="PTHR46654:SF1">
    <property type="entry name" value="E3 UBIQUITIN-PROTEIN LIGASE HECTD3"/>
    <property type="match status" value="1"/>
</dbReference>
<feature type="domain" description="HECT" evidence="4">
    <location>
        <begin position="66"/>
        <end position="215"/>
    </location>
</feature>
<dbReference type="Proteomes" id="UP000649617">
    <property type="component" value="Unassembled WGS sequence"/>
</dbReference>
<dbReference type="PROSITE" id="PS50237">
    <property type="entry name" value="HECT"/>
    <property type="match status" value="1"/>
</dbReference>
<dbReference type="Gene3D" id="3.30.2410.10">
    <property type="entry name" value="Hect, E3 ligase catalytic domain"/>
    <property type="match status" value="1"/>
</dbReference>